<sequence length="60" mass="6952">MFVTKYRRRVFNNQMLTACETTMRNVCSILEPLDLAGSPALKGRLACYQSPVIRRPFHYS</sequence>
<protein>
    <submittedName>
        <fullName evidence="1">Uncharacterized protein</fullName>
    </submittedName>
</protein>
<dbReference type="AlphaFoldDB" id="A0A939HF71"/>
<keyword evidence="2" id="KW-1185">Reference proteome</keyword>
<evidence type="ECO:0000313" key="1">
    <source>
        <dbReference type="EMBL" id="MBO1269754.1"/>
    </source>
</evidence>
<proteinExistence type="predicted"/>
<accession>A0A939HF71</accession>
<gene>
    <name evidence="1" type="ORF">J1902_17600</name>
</gene>
<comment type="caution">
    <text evidence="1">The sequence shown here is derived from an EMBL/GenBank/DDBJ whole genome shotgun (WGS) entry which is preliminary data.</text>
</comment>
<name>A0A939HF71_9MICC</name>
<reference evidence="1" key="1">
    <citation type="submission" date="2021-03" db="EMBL/GenBank/DDBJ databases">
        <title>A new species, PO-11, isolated from a karst cave deposit.</title>
        <authorList>
            <person name="Zhaoxiaoyong W."/>
        </authorList>
    </citation>
    <scope>NUCLEOTIDE SEQUENCE</scope>
    <source>
        <strain evidence="1">PO-11</strain>
    </source>
</reference>
<organism evidence="1 2">
    <name type="scientific">Arthrobacter cavernae</name>
    <dbReference type="NCBI Taxonomy" id="2817681"/>
    <lineage>
        <taxon>Bacteria</taxon>
        <taxon>Bacillati</taxon>
        <taxon>Actinomycetota</taxon>
        <taxon>Actinomycetes</taxon>
        <taxon>Micrococcales</taxon>
        <taxon>Micrococcaceae</taxon>
        <taxon>Arthrobacter</taxon>
    </lineage>
</organism>
<evidence type="ECO:0000313" key="2">
    <source>
        <dbReference type="Proteomes" id="UP000664164"/>
    </source>
</evidence>
<dbReference type="EMBL" id="JAFNLL010000056">
    <property type="protein sequence ID" value="MBO1269754.1"/>
    <property type="molecule type" value="Genomic_DNA"/>
</dbReference>
<dbReference type="Proteomes" id="UP000664164">
    <property type="component" value="Unassembled WGS sequence"/>
</dbReference>